<dbReference type="GO" id="GO:0006509">
    <property type="term" value="P:membrane protein ectodomain proteolysis"/>
    <property type="evidence" value="ECO:0007669"/>
    <property type="project" value="TreeGrafter"/>
</dbReference>
<dbReference type="FunFam" id="4.10.70.10:FF:000003">
    <property type="entry name" value="Disintegrin and metalloproteinase domain-containing protein 17"/>
    <property type="match status" value="1"/>
</dbReference>
<evidence type="ECO:0000256" key="9">
    <source>
        <dbReference type="SAM" id="Phobius"/>
    </source>
</evidence>
<dbReference type="GO" id="GO:0004222">
    <property type="term" value="F:metalloendopeptidase activity"/>
    <property type="evidence" value="ECO:0007669"/>
    <property type="project" value="InterPro"/>
</dbReference>
<keyword evidence="4 9" id="KW-0472">Membrane</keyword>
<dbReference type="InterPro" id="IPR006586">
    <property type="entry name" value="ADAM_Cys-rich"/>
</dbReference>
<comment type="subcellular location">
    <subcellularLocation>
        <location evidence="1">Membrane</location>
        <topology evidence="1">Single-pass membrane protein</topology>
    </subcellularLocation>
</comment>
<accession>A0A0K0F619</accession>
<evidence type="ECO:0000259" key="12">
    <source>
        <dbReference type="PROSITE" id="PS50215"/>
    </source>
</evidence>
<keyword evidence="3 9" id="KW-1133">Transmembrane helix</keyword>
<feature type="transmembrane region" description="Helical" evidence="9">
    <location>
        <begin position="723"/>
        <end position="745"/>
    </location>
</feature>
<evidence type="ECO:0000256" key="10">
    <source>
        <dbReference type="SAM" id="SignalP"/>
    </source>
</evidence>
<evidence type="ECO:0000256" key="4">
    <source>
        <dbReference type="ARBA" id="ARBA00023136"/>
    </source>
</evidence>
<dbReference type="STRING" id="75913.A0A0K0F619"/>
<evidence type="ECO:0000256" key="6">
    <source>
        <dbReference type="PROSITE-ProRule" id="PRU00068"/>
    </source>
</evidence>
<evidence type="ECO:0000256" key="3">
    <source>
        <dbReference type="ARBA" id="ARBA00022989"/>
    </source>
</evidence>
<feature type="domain" description="Disintegrin" evidence="11">
    <location>
        <begin position="423"/>
        <end position="512"/>
    </location>
</feature>
<dbReference type="InterPro" id="IPR034027">
    <property type="entry name" value="Reprolysin_adamalysin"/>
</dbReference>
<dbReference type="Gene3D" id="3.40.390.10">
    <property type="entry name" value="Collagenase (Catalytic Domain)"/>
    <property type="match status" value="1"/>
</dbReference>
<dbReference type="GO" id="GO:0016020">
    <property type="term" value="C:membrane"/>
    <property type="evidence" value="ECO:0007669"/>
    <property type="project" value="UniProtKB-SubCell"/>
</dbReference>
<evidence type="ECO:0000256" key="8">
    <source>
        <dbReference type="SAM" id="MobiDB-lite"/>
    </source>
</evidence>
<reference evidence="14" key="2">
    <citation type="submission" date="2015-08" db="UniProtKB">
        <authorList>
            <consortium name="WormBaseParasite"/>
        </authorList>
    </citation>
    <scope>IDENTIFICATION</scope>
</reference>
<reference evidence="13" key="1">
    <citation type="submission" date="2014-07" db="EMBL/GenBank/DDBJ databases">
        <authorList>
            <person name="Martin A.A"/>
            <person name="De Silva N."/>
        </authorList>
    </citation>
    <scope>NUCLEOTIDE SEQUENCE</scope>
</reference>
<dbReference type="SUPFAM" id="SSF57552">
    <property type="entry name" value="Blood coagulation inhibitor (disintegrin)"/>
    <property type="match status" value="1"/>
</dbReference>
<dbReference type="PROSITE" id="PS00022">
    <property type="entry name" value="EGF_1"/>
    <property type="match status" value="1"/>
</dbReference>
<dbReference type="Gene3D" id="2.10.25.10">
    <property type="entry name" value="Laminin"/>
    <property type="match status" value="1"/>
</dbReference>
<dbReference type="Proteomes" id="UP000035680">
    <property type="component" value="Unassembled WGS sequence"/>
</dbReference>
<dbReference type="WBParaSite" id="SVE_0426200.1">
    <property type="protein sequence ID" value="SVE_0426200.1"/>
    <property type="gene ID" value="SVE_0426200"/>
</dbReference>
<evidence type="ECO:0000313" key="13">
    <source>
        <dbReference type="Proteomes" id="UP000035680"/>
    </source>
</evidence>
<dbReference type="SMART" id="SM00608">
    <property type="entry name" value="ACR"/>
    <property type="match status" value="1"/>
</dbReference>
<feature type="region of interest" description="Disordered" evidence="8">
    <location>
        <begin position="1001"/>
        <end position="1042"/>
    </location>
</feature>
<dbReference type="Pfam" id="PF01421">
    <property type="entry name" value="Reprolysin"/>
    <property type="match status" value="1"/>
</dbReference>
<feature type="region of interest" description="Disordered" evidence="8">
    <location>
        <begin position="960"/>
        <end position="983"/>
    </location>
</feature>
<evidence type="ECO:0000256" key="2">
    <source>
        <dbReference type="ARBA" id="ARBA00022692"/>
    </source>
</evidence>
<comment type="caution">
    <text evidence="7">Lacks conserved residue(s) required for the propagation of feature annotation.</text>
</comment>
<feature type="disulfide bond" evidence="6">
    <location>
        <begin position="484"/>
        <end position="504"/>
    </location>
</feature>
<feature type="chain" id="PRO_5005329431" evidence="10">
    <location>
        <begin position="22"/>
        <end position="1074"/>
    </location>
</feature>
<dbReference type="InterPro" id="IPR000742">
    <property type="entry name" value="EGF"/>
</dbReference>
<dbReference type="Pfam" id="PF08516">
    <property type="entry name" value="ADAM_CR"/>
    <property type="match status" value="1"/>
</dbReference>
<sequence>MKVVQEIILLLLTLCIHFSISTKVDLKGYMKRRGLLEGVDSSEYEIVYPFQIRDKNDRIGIETRNHFLNGTVHYSHTTFVIRGNNIINRLRLSLELNQNIFYNETIFNKLDDSGESPLEEIIENCYYQGTIQGVTNSFVALSTCDGLQGIISYANGTAYQIIPLEGGEHSRRHPHLLYKAKWNQDAACGAVTLSPSSHSSSTFFNKRKRRDVSRQTKYIEVAVVSDFFLYKKLNKSTMESIRYTLDVINTADLMLSKELNIRLAIVYGEWWTDEERVDMNEDIEKSLTSVLEYTTGHIYNVLKDNTIFITGFSFSHNEQATSTYASICTARGLSLVKAMEHRSVFMTASLLAQSLAHNVGIDHDSIDCLCDNNARCVMNKQIGSLGTQFTYSFSKCSQARLHSALRSGELQCLLNKPFHVSELYNCGNGIVDENEECDCGTQNQESCNDPCCDANTCRLRSFAQCASHQECCHRCEIKKAGQICRPSRSSCDVPEMCDGESGDCPDDGYMIDGTACGINGNCWKGNCSDIDQECKKIWGHEASAAEIACFEQNERGVEYANCGLSKDNTFQKCDFENVRCGSLQCKDGTLNPIDDSLNSFNFNFVTEGKRVVCKAITNPFLGRVPDGASCGPSKICIDGTCLPLAKVSPPVYCPSNNLAFSCSGHGDCTTSQKCLCYDGWAGVACDIKSNSSRRIHYGSNNDIFSKAIRNGLENSRTVETTTLLIILFVVAVFLFLILICLVFCYRRKSTPETVTHNIIFDKADESFSENVNRSIKFGNMPSYREEKRRRKKNKKVYDALHRISEATDERDTTSLKSRESEAMSLHNDPIYGINHRNSSSYLPFEGNRLRRDLSGSQHSLMRNGEPSFTIHPHNIFDDTHIGMSDKIYSQSVVSIPPFDRIVKNSPSKSDYGGYTTRIKREYQRREFKINEHDDEYNEEMSLYSSSRYSMQQPTHPYLSQTFKTQTPMSPSSSSYTGSSSKLTPTPLKLNNIGILLKQLQEEYPSTNQSPTMEYKPTETEESELSNGEQHPDRNSQADSVPNIDLEGYTSATTYACGIHSSAGNLNEDEIIPRI</sequence>
<dbReference type="InterPro" id="IPR036436">
    <property type="entry name" value="Disintegrin_dom_sf"/>
</dbReference>
<evidence type="ECO:0000256" key="1">
    <source>
        <dbReference type="ARBA" id="ARBA00004167"/>
    </source>
</evidence>
<keyword evidence="10" id="KW-0732">Signal</keyword>
<dbReference type="AlphaFoldDB" id="A0A0K0F619"/>
<feature type="domain" description="Peptidase M12B" evidence="12">
    <location>
        <begin position="217"/>
        <end position="417"/>
    </location>
</feature>
<dbReference type="CDD" id="cd04269">
    <property type="entry name" value="ZnMc_adamalysin_II_like"/>
    <property type="match status" value="1"/>
</dbReference>
<dbReference type="InterPro" id="IPR001590">
    <property type="entry name" value="Peptidase_M12B"/>
</dbReference>
<dbReference type="SUPFAM" id="SSF55486">
    <property type="entry name" value="Metalloproteases ('zincins'), catalytic domain"/>
    <property type="match status" value="1"/>
</dbReference>
<feature type="signal peptide" evidence="10">
    <location>
        <begin position="1"/>
        <end position="21"/>
    </location>
</feature>
<keyword evidence="5 6" id="KW-1015">Disulfide bond</keyword>
<name>A0A0K0F619_STRVS</name>
<dbReference type="InterPro" id="IPR001762">
    <property type="entry name" value="Disintegrin_dom"/>
</dbReference>
<evidence type="ECO:0000313" key="14">
    <source>
        <dbReference type="WBParaSite" id="SVE_0426200.1"/>
    </source>
</evidence>
<protein>
    <submittedName>
        <fullName evidence="14">ADM-1 preproprotein (inferred by orthology to a C. elegans protein)</fullName>
    </submittedName>
</protein>
<evidence type="ECO:0000256" key="5">
    <source>
        <dbReference type="ARBA" id="ARBA00023157"/>
    </source>
</evidence>
<dbReference type="SMART" id="SM00050">
    <property type="entry name" value="DISIN"/>
    <property type="match status" value="1"/>
</dbReference>
<proteinExistence type="predicted"/>
<dbReference type="Pfam" id="PF00200">
    <property type="entry name" value="Disintegrin"/>
    <property type="match status" value="1"/>
</dbReference>
<evidence type="ECO:0000256" key="7">
    <source>
        <dbReference type="PROSITE-ProRule" id="PRU00276"/>
    </source>
</evidence>
<organism evidence="13 14">
    <name type="scientific">Strongyloides venezuelensis</name>
    <name type="common">Threadworm</name>
    <dbReference type="NCBI Taxonomy" id="75913"/>
    <lineage>
        <taxon>Eukaryota</taxon>
        <taxon>Metazoa</taxon>
        <taxon>Ecdysozoa</taxon>
        <taxon>Nematoda</taxon>
        <taxon>Chromadorea</taxon>
        <taxon>Rhabditida</taxon>
        <taxon>Tylenchina</taxon>
        <taxon>Panagrolaimomorpha</taxon>
        <taxon>Strongyloidoidea</taxon>
        <taxon>Strongyloididae</taxon>
        <taxon>Strongyloides</taxon>
    </lineage>
</organism>
<keyword evidence="13" id="KW-1185">Reference proteome</keyword>
<keyword evidence="2 9" id="KW-0812">Transmembrane</keyword>
<evidence type="ECO:0000259" key="11">
    <source>
        <dbReference type="PROSITE" id="PS50214"/>
    </source>
</evidence>
<dbReference type="PANTHER" id="PTHR11905">
    <property type="entry name" value="ADAM A DISINTEGRIN AND METALLOPROTEASE DOMAIN"/>
    <property type="match status" value="1"/>
</dbReference>
<dbReference type="PANTHER" id="PTHR11905:SF248">
    <property type="entry name" value="DISINTEGRIN AND METALLOPROTEINASE DOMAIN-CONTAINING PROTEIN UNC-71"/>
    <property type="match status" value="1"/>
</dbReference>
<dbReference type="PROSITE" id="PS50215">
    <property type="entry name" value="ADAM_MEPRO"/>
    <property type="match status" value="1"/>
</dbReference>
<dbReference type="InterPro" id="IPR024079">
    <property type="entry name" value="MetalloPept_cat_dom_sf"/>
</dbReference>
<dbReference type="PROSITE" id="PS50214">
    <property type="entry name" value="DISINTEGRIN_2"/>
    <property type="match status" value="1"/>
</dbReference>
<dbReference type="Gene3D" id="4.10.70.10">
    <property type="entry name" value="Disintegrin domain"/>
    <property type="match status" value="1"/>
</dbReference>
<dbReference type="PROSITE" id="PS01186">
    <property type="entry name" value="EGF_2"/>
    <property type="match status" value="1"/>
</dbReference>
<feature type="compositionally biased region" description="Low complexity" evidence="8">
    <location>
        <begin position="969"/>
        <end position="980"/>
    </location>
</feature>